<dbReference type="InterPro" id="IPR018497">
    <property type="entry name" value="Peptidase_M13_C"/>
</dbReference>
<dbReference type="Proteomes" id="UP000481153">
    <property type="component" value="Unassembled WGS sequence"/>
</dbReference>
<dbReference type="Gene3D" id="1.10.1380.10">
    <property type="entry name" value="Neutral endopeptidase , domain2"/>
    <property type="match status" value="1"/>
</dbReference>
<sequence length="193" mass="21752">MAHWTFFEQKLKGMESPPNRVSKCSADAAKQLNDLMGTYYLKQTWSSDLLGFKADWLDEWTRTNALTKLSKIASQIGGPEEPQLFNTIDFDDDEYLENHWKISRVVNEENIGQLGKPINKKVWQGISAQDANANYVPSLNRIVVPAAILQPPFFDLQADPAQNFGGVGMVIGHELISARQYNGPCFETLRSMN</sequence>
<dbReference type="GO" id="GO:0016485">
    <property type="term" value="P:protein processing"/>
    <property type="evidence" value="ECO:0007669"/>
    <property type="project" value="TreeGrafter"/>
</dbReference>
<dbReference type="EMBL" id="VJMJ01000036">
    <property type="protein sequence ID" value="KAF0741506.1"/>
    <property type="molecule type" value="Genomic_DNA"/>
</dbReference>
<protein>
    <recommendedName>
        <fullName evidence="2">Peptidase M13 C-terminal domain-containing protein</fullName>
    </recommendedName>
</protein>
<reference evidence="3 4" key="1">
    <citation type="submission" date="2019-07" db="EMBL/GenBank/DDBJ databases">
        <title>Genomics analysis of Aphanomyces spp. identifies a new class of oomycete effector associated with host adaptation.</title>
        <authorList>
            <person name="Gaulin E."/>
        </authorList>
    </citation>
    <scope>NUCLEOTIDE SEQUENCE [LARGE SCALE GENOMIC DNA]</scope>
    <source>
        <strain evidence="3 4">ATCC 201684</strain>
    </source>
</reference>
<dbReference type="InterPro" id="IPR042089">
    <property type="entry name" value="Peptidase_M13_dom_2"/>
</dbReference>
<dbReference type="AlphaFoldDB" id="A0A6G0XMP2"/>
<evidence type="ECO:0000256" key="1">
    <source>
        <dbReference type="ARBA" id="ARBA00007357"/>
    </source>
</evidence>
<dbReference type="PANTHER" id="PTHR11733:SF167">
    <property type="entry name" value="FI17812P1-RELATED"/>
    <property type="match status" value="1"/>
</dbReference>
<keyword evidence="4" id="KW-1185">Reference proteome</keyword>
<proteinExistence type="inferred from homology"/>
<dbReference type="PRINTS" id="PR00786">
    <property type="entry name" value="NEPRILYSIN"/>
</dbReference>
<dbReference type="PANTHER" id="PTHR11733">
    <property type="entry name" value="ZINC METALLOPROTEASE FAMILY M13 NEPRILYSIN-RELATED"/>
    <property type="match status" value="1"/>
</dbReference>
<dbReference type="GO" id="GO:0004222">
    <property type="term" value="F:metalloendopeptidase activity"/>
    <property type="evidence" value="ECO:0007669"/>
    <property type="project" value="InterPro"/>
</dbReference>
<evidence type="ECO:0000313" key="4">
    <source>
        <dbReference type="Proteomes" id="UP000481153"/>
    </source>
</evidence>
<name>A0A6G0XMP2_9STRA</name>
<dbReference type="Gene3D" id="3.40.390.10">
    <property type="entry name" value="Collagenase (Catalytic Domain)"/>
    <property type="match status" value="1"/>
</dbReference>
<comment type="caution">
    <text evidence="3">The sequence shown here is derived from an EMBL/GenBank/DDBJ whole genome shotgun (WGS) entry which is preliminary data.</text>
</comment>
<dbReference type="GO" id="GO:0005886">
    <property type="term" value="C:plasma membrane"/>
    <property type="evidence" value="ECO:0007669"/>
    <property type="project" value="TreeGrafter"/>
</dbReference>
<dbReference type="PROSITE" id="PS51885">
    <property type="entry name" value="NEPRILYSIN"/>
    <property type="match status" value="1"/>
</dbReference>
<dbReference type="SUPFAM" id="SSF55486">
    <property type="entry name" value="Metalloproteases ('zincins'), catalytic domain"/>
    <property type="match status" value="1"/>
</dbReference>
<feature type="domain" description="Peptidase M13 C-terminal" evidence="2">
    <location>
        <begin position="132"/>
        <end position="177"/>
    </location>
</feature>
<organism evidence="3 4">
    <name type="scientific">Aphanomyces euteiches</name>
    <dbReference type="NCBI Taxonomy" id="100861"/>
    <lineage>
        <taxon>Eukaryota</taxon>
        <taxon>Sar</taxon>
        <taxon>Stramenopiles</taxon>
        <taxon>Oomycota</taxon>
        <taxon>Saprolegniomycetes</taxon>
        <taxon>Saprolegniales</taxon>
        <taxon>Verrucalvaceae</taxon>
        <taxon>Aphanomyces</taxon>
    </lineage>
</organism>
<dbReference type="VEuPathDB" id="FungiDB:AeMF1_000405"/>
<dbReference type="InterPro" id="IPR000718">
    <property type="entry name" value="Peptidase_M13"/>
</dbReference>
<dbReference type="InterPro" id="IPR024079">
    <property type="entry name" value="MetalloPept_cat_dom_sf"/>
</dbReference>
<evidence type="ECO:0000259" key="2">
    <source>
        <dbReference type="Pfam" id="PF01431"/>
    </source>
</evidence>
<dbReference type="Pfam" id="PF01431">
    <property type="entry name" value="Peptidase_M13"/>
    <property type="match status" value="1"/>
</dbReference>
<evidence type="ECO:0000313" key="3">
    <source>
        <dbReference type="EMBL" id="KAF0741506.1"/>
    </source>
</evidence>
<comment type="similarity">
    <text evidence="1">Belongs to the peptidase M13 family.</text>
</comment>
<accession>A0A6G0XMP2</accession>
<gene>
    <name evidence="3" type="ORF">Ae201684_003191</name>
</gene>